<dbReference type="EMBL" id="KK583199">
    <property type="protein sequence ID" value="KDO31145.1"/>
    <property type="molecule type" value="Genomic_DNA"/>
</dbReference>
<comment type="subcellular location">
    <subcellularLocation>
        <location evidence="1">Cell membrane</location>
        <topology evidence="1">Multi-pass membrane protein</topology>
    </subcellularLocation>
</comment>
<dbReference type="Gene3D" id="1.25.40.20">
    <property type="entry name" value="Ankyrin repeat-containing domain"/>
    <property type="match status" value="1"/>
</dbReference>
<protein>
    <recommendedName>
        <fullName evidence="15">Ion transport domain-containing protein</fullName>
    </recommendedName>
</protein>
<dbReference type="InterPro" id="IPR024862">
    <property type="entry name" value="TRPV"/>
</dbReference>
<evidence type="ECO:0000256" key="8">
    <source>
        <dbReference type="ARBA" id="ARBA00022989"/>
    </source>
</evidence>
<evidence type="ECO:0000256" key="3">
    <source>
        <dbReference type="ARBA" id="ARBA00022475"/>
    </source>
</evidence>
<dbReference type="SMART" id="SM00248">
    <property type="entry name" value="ANK"/>
    <property type="match status" value="3"/>
</dbReference>
<name>A0A067CPI3_SAPPC</name>
<feature type="transmembrane region" description="Helical" evidence="14">
    <location>
        <begin position="288"/>
        <end position="308"/>
    </location>
</feature>
<dbReference type="InterPro" id="IPR036770">
    <property type="entry name" value="Ankyrin_rpt-contain_sf"/>
</dbReference>
<evidence type="ECO:0000256" key="13">
    <source>
        <dbReference type="SAM" id="MobiDB-lite"/>
    </source>
</evidence>
<dbReference type="KEGG" id="spar:SPRG_04283"/>
<organism evidence="16 17">
    <name type="scientific">Saprolegnia parasitica (strain CBS 223.65)</name>
    <dbReference type="NCBI Taxonomy" id="695850"/>
    <lineage>
        <taxon>Eukaryota</taxon>
        <taxon>Sar</taxon>
        <taxon>Stramenopiles</taxon>
        <taxon>Oomycota</taxon>
        <taxon>Saprolegniomycetes</taxon>
        <taxon>Saprolegniales</taxon>
        <taxon>Saprolegniaceae</taxon>
        <taxon>Saprolegnia</taxon>
    </lineage>
</organism>
<keyword evidence="11" id="KW-0407">Ion channel</keyword>
<evidence type="ECO:0000256" key="10">
    <source>
        <dbReference type="ARBA" id="ARBA00023136"/>
    </source>
</evidence>
<gene>
    <name evidence="16" type="ORF">SPRG_04283</name>
</gene>
<evidence type="ECO:0000259" key="15">
    <source>
        <dbReference type="Pfam" id="PF00520"/>
    </source>
</evidence>
<keyword evidence="3" id="KW-1003">Cell membrane</keyword>
<evidence type="ECO:0000256" key="9">
    <source>
        <dbReference type="ARBA" id="ARBA00023065"/>
    </source>
</evidence>
<dbReference type="SUPFAM" id="SSF48403">
    <property type="entry name" value="Ankyrin repeat"/>
    <property type="match status" value="1"/>
</dbReference>
<dbReference type="GeneID" id="24126742"/>
<feature type="transmembrane region" description="Helical" evidence="14">
    <location>
        <begin position="329"/>
        <end position="351"/>
    </location>
</feature>
<keyword evidence="6" id="KW-0677">Repeat</keyword>
<keyword evidence="10 14" id="KW-0472">Membrane</keyword>
<feature type="region of interest" description="Disordered" evidence="13">
    <location>
        <begin position="793"/>
        <end position="815"/>
    </location>
</feature>
<evidence type="ECO:0000256" key="7">
    <source>
        <dbReference type="ARBA" id="ARBA00022837"/>
    </source>
</evidence>
<dbReference type="InterPro" id="IPR005821">
    <property type="entry name" value="Ion_trans_dom"/>
</dbReference>
<proteinExistence type="predicted"/>
<dbReference type="Pfam" id="PF00520">
    <property type="entry name" value="Ion_trans"/>
    <property type="match status" value="1"/>
</dbReference>
<evidence type="ECO:0000256" key="6">
    <source>
        <dbReference type="ARBA" id="ARBA00022737"/>
    </source>
</evidence>
<keyword evidence="9" id="KW-0406">Ion transport</keyword>
<dbReference type="OMA" id="QKACLEH"/>
<feature type="transmembrane region" description="Helical" evidence="14">
    <location>
        <begin position="399"/>
        <end position="417"/>
    </location>
</feature>
<evidence type="ECO:0000256" key="2">
    <source>
        <dbReference type="ARBA" id="ARBA00022448"/>
    </source>
</evidence>
<keyword evidence="17" id="KW-1185">Reference proteome</keyword>
<dbReference type="PROSITE" id="PS50088">
    <property type="entry name" value="ANK_REPEAT"/>
    <property type="match status" value="1"/>
</dbReference>
<dbReference type="InterPro" id="IPR002110">
    <property type="entry name" value="Ankyrin_rpt"/>
</dbReference>
<dbReference type="GO" id="GO:0005216">
    <property type="term" value="F:monoatomic ion channel activity"/>
    <property type="evidence" value="ECO:0007669"/>
    <property type="project" value="InterPro"/>
</dbReference>
<sequence>MAACYPAFYLARVLSVDDMKKHLRYNDTPLHVAAKKALPIAVFKTLLARDDIDINGVTTEGETALMIVADNGQLDHVELLIDHGANIDLADLRHRTAIVRAGHKGHRAVVERLLELFADMPVVKEHRAYFGDDIHALLVKEIELRDNSPAYREHLARRLVTKTTHEVFSKHGFSEPIECSPAIATLFLDDCVCMSRHDATFTKLDLVYGLECRSSALHTILNLNLKDPDETFAAQKACLEHVVFRRLLEIKWELFGRRMYVERLLMHLLLLVTMTISSILFGDAPSSSTSYGLGLTAALLVALGFIAAQGLRPRQFARLAAKMPSERHVRWCLVVCTVVLTATLAVVLLHLADELHIEAWFSLFNNAVLAATTVYFIINEVHEIKAIGTSKYISSPMNVVQLVCYGLIFGLFVPMKLEWLPVSTQVQVGFGALLNLVLWVFSLQFLEVVSSASYLLPMMTHLFGDISNFFLIFGIFQIGLTLIFYQLFVLSPDAAFSSLGQSFMSTYFVTFGQVPLSSLDTFTNTTDVSESYDTLYIGTAILMMAHSAIMVVVLLNVLLAMMNQTVEGSLANAKAQALISYAQSILRLEGAMNLSEKDTIELTHLVDADGTLVLHPIFTKSVPKAALGISSEQADALLEMTSRRVSWSEHMDALDKIVEHQMTFACNSLLHVGHFTDLDAPTVFAVELTVLTSKQKAIKEAIELARRSRGQFKDCVLHKLSDRVFKELRLCKAQIADLWRRVDETEPMDDHGHCVLLFQLNQRVSIDVHLTTMAEAIMRAIAHVAKLELTPQADDDAKATSASSASTPPAPEPLTKEVVRLQQELTALKDTTEKKFAELKTREEMMMTALAAAKDKEMAELRADNQAIAAKLDTVLKILARNTLNTAVVVDP</sequence>
<dbReference type="GO" id="GO:0005886">
    <property type="term" value="C:plasma membrane"/>
    <property type="evidence" value="ECO:0007669"/>
    <property type="project" value="UniProtKB-SubCell"/>
</dbReference>
<feature type="domain" description="Ion transport" evidence="15">
    <location>
        <begin position="331"/>
        <end position="566"/>
    </location>
</feature>
<evidence type="ECO:0000313" key="16">
    <source>
        <dbReference type="EMBL" id="KDO31145.1"/>
    </source>
</evidence>
<keyword evidence="2" id="KW-0813">Transport</keyword>
<feature type="transmembrane region" description="Helical" evidence="14">
    <location>
        <begin position="264"/>
        <end position="282"/>
    </location>
</feature>
<evidence type="ECO:0000256" key="14">
    <source>
        <dbReference type="SAM" id="Phobius"/>
    </source>
</evidence>
<keyword evidence="5 14" id="KW-0812">Transmembrane</keyword>
<dbReference type="VEuPathDB" id="FungiDB:SPRG_04283"/>
<keyword evidence="7" id="KW-0106">Calcium</keyword>
<dbReference type="PANTHER" id="PTHR10582:SF2">
    <property type="entry name" value="INACTIVE"/>
    <property type="match status" value="1"/>
</dbReference>
<dbReference type="GO" id="GO:0098703">
    <property type="term" value="P:calcium ion import across plasma membrane"/>
    <property type="evidence" value="ECO:0007669"/>
    <property type="project" value="TreeGrafter"/>
</dbReference>
<dbReference type="PANTHER" id="PTHR10582">
    <property type="entry name" value="TRANSIENT RECEPTOR POTENTIAL ION CHANNEL PROTEIN"/>
    <property type="match status" value="1"/>
</dbReference>
<feature type="transmembrane region" description="Helical" evidence="14">
    <location>
        <begin position="535"/>
        <end position="559"/>
    </location>
</feature>
<evidence type="ECO:0000313" key="17">
    <source>
        <dbReference type="Proteomes" id="UP000030745"/>
    </source>
</evidence>
<feature type="repeat" description="ANK" evidence="12">
    <location>
        <begin position="60"/>
        <end position="92"/>
    </location>
</feature>
<dbReference type="STRING" id="695850.A0A067CPI3"/>
<evidence type="ECO:0000256" key="4">
    <source>
        <dbReference type="ARBA" id="ARBA00022568"/>
    </source>
</evidence>
<dbReference type="PROSITE" id="PS50297">
    <property type="entry name" value="ANK_REP_REGION"/>
    <property type="match status" value="1"/>
</dbReference>
<dbReference type="Pfam" id="PF12796">
    <property type="entry name" value="Ank_2"/>
    <property type="match status" value="1"/>
</dbReference>
<evidence type="ECO:0000256" key="11">
    <source>
        <dbReference type="ARBA" id="ARBA00023303"/>
    </source>
</evidence>
<evidence type="ECO:0000256" key="12">
    <source>
        <dbReference type="PROSITE-ProRule" id="PRU00023"/>
    </source>
</evidence>
<feature type="transmembrane region" description="Helical" evidence="14">
    <location>
        <begin position="357"/>
        <end position="378"/>
    </location>
</feature>
<reference evidence="16 17" key="1">
    <citation type="journal article" date="2013" name="PLoS Genet.">
        <title>Distinctive expansion of potential virulence genes in the genome of the oomycete fish pathogen Saprolegnia parasitica.</title>
        <authorList>
            <person name="Jiang R.H."/>
            <person name="de Bruijn I."/>
            <person name="Haas B.J."/>
            <person name="Belmonte R."/>
            <person name="Lobach L."/>
            <person name="Christie J."/>
            <person name="van den Ackerveken G."/>
            <person name="Bottin A."/>
            <person name="Bulone V."/>
            <person name="Diaz-Moreno S.M."/>
            <person name="Dumas B."/>
            <person name="Fan L."/>
            <person name="Gaulin E."/>
            <person name="Govers F."/>
            <person name="Grenville-Briggs L.J."/>
            <person name="Horner N.R."/>
            <person name="Levin J.Z."/>
            <person name="Mammella M."/>
            <person name="Meijer H.J."/>
            <person name="Morris P."/>
            <person name="Nusbaum C."/>
            <person name="Oome S."/>
            <person name="Phillips A.J."/>
            <person name="van Rooyen D."/>
            <person name="Rzeszutek E."/>
            <person name="Saraiva M."/>
            <person name="Secombes C.J."/>
            <person name="Seidl M.F."/>
            <person name="Snel B."/>
            <person name="Stassen J.H."/>
            <person name="Sykes S."/>
            <person name="Tripathy S."/>
            <person name="van den Berg H."/>
            <person name="Vega-Arreguin J.C."/>
            <person name="Wawra S."/>
            <person name="Young S.K."/>
            <person name="Zeng Q."/>
            <person name="Dieguez-Uribeondo J."/>
            <person name="Russ C."/>
            <person name="Tyler B.M."/>
            <person name="van West P."/>
        </authorList>
    </citation>
    <scope>NUCLEOTIDE SEQUENCE [LARGE SCALE GENOMIC DNA]</scope>
    <source>
        <strain evidence="16 17">CBS 223.65</strain>
    </source>
</reference>
<dbReference type="OrthoDB" id="10057496at2759"/>
<keyword evidence="4" id="KW-0109">Calcium transport</keyword>
<keyword evidence="8 14" id="KW-1133">Transmembrane helix</keyword>
<evidence type="ECO:0000256" key="1">
    <source>
        <dbReference type="ARBA" id="ARBA00004651"/>
    </source>
</evidence>
<dbReference type="AlphaFoldDB" id="A0A067CPI3"/>
<feature type="transmembrane region" description="Helical" evidence="14">
    <location>
        <begin position="468"/>
        <end position="488"/>
    </location>
</feature>
<evidence type="ECO:0000256" key="5">
    <source>
        <dbReference type="ARBA" id="ARBA00022692"/>
    </source>
</evidence>
<dbReference type="RefSeq" id="XP_012198272.1">
    <property type="nucleotide sequence ID" value="XM_012342882.1"/>
</dbReference>
<keyword evidence="12" id="KW-0040">ANK repeat</keyword>
<accession>A0A067CPI3</accession>
<dbReference type="Proteomes" id="UP000030745">
    <property type="component" value="Unassembled WGS sequence"/>
</dbReference>